<sequence length="59" mass="6728">MLDFQFRDPARDPAAVFLVRFAELAAQRGFFVEEDEEMECHALECGIFHEHNCAIGSLP</sequence>
<organism evidence="1 2">
    <name type="scientific">Candidatus Sulfotelmatobacter kueseliae</name>
    <dbReference type="NCBI Taxonomy" id="2042962"/>
    <lineage>
        <taxon>Bacteria</taxon>
        <taxon>Pseudomonadati</taxon>
        <taxon>Acidobacteriota</taxon>
        <taxon>Terriglobia</taxon>
        <taxon>Terriglobales</taxon>
        <taxon>Candidatus Korobacteraceae</taxon>
        <taxon>Candidatus Sulfotelmatobacter</taxon>
    </lineage>
</organism>
<evidence type="ECO:0000313" key="2">
    <source>
        <dbReference type="Proteomes" id="UP000238701"/>
    </source>
</evidence>
<dbReference type="AlphaFoldDB" id="A0A2U3KEE3"/>
<evidence type="ECO:0000313" key="1">
    <source>
        <dbReference type="EMBL" id="SPF37900.1"/>
    </source>
</evidence>
<proteinExistence type="predicted"/>
<gene>
    <name evidence="1" type="ORF">SBA1_190032</name>
</gene>
<accession>A0A2U3KEE3</accession>
<protein>
    <submittedName>
        <fullName evidence="1">Uncharacterized protein</fullName>
    </submittedName>
</protein>
<dbReference type="Proteomes" id="UP000238701">
    <property type="component" value="Unassembled WGS sequence"/>
</dbReference>
<dbReference type="EMBL" id="OMOD01000101">
    <property type="protein sequence ID" value="SPF37900.1"/>
    <property type="molecule type" value="Genomic_DNA"/>
</dbReference>
<reference evidence="2" key="1">
    <citation type="submission" date="2018-02" db="EMBL/GenBank/DDBJ databases">
        <authorList>
            <person name="Hausmann B."/>
        </authorList>
    </citation>
    <scope>NUCLEOTIDE SEQUENCE [LARGE SCALE GENOMIC DNA]</scope>
    <source>
        <strain evidence="2">Peat soil MAG SbA1</strain>
    </source>
</reference>
<name>A0A2U3KEE3_9BACT</name>